<dbReference type="PANTHER" id="PTHR22803">
    <property type="entry name" value="MANNOSE, PHOSPHOLIPASE, LECTIN RECEPTOR RELATED"/>
    <property type="match status" value="1"/>
</dbReference>
<dbReference type="InterPro" id="IPR001304">
    <property type="entry name" value="C-type_lectin-like"/>
</dbReference>
<dbReference type="InterPro" id="IPR016187">
    <property type="entry name" value="CTDL_fold"/>
</dbReference>
<dbReference type="OrthoDB" id="964745at2"/>
<name>A0A2D0NGV0_FLAN2</name>
<dbReference type="InterPro" id="IPR017853">
    <property type="entry name" value="GH"/>
</dbReference>
<dbReference type="CDD" id="cd00037">
    <property type="entry name" value="CLECT"/>
    <property type="match status" value="1"/>
</dbReference>
<proteinExistence type="predicted"/>
<dbReference type="InterPro" id="IPR050111">
    <property type="entry name" value="C-type_lectin/snaclec_domain"/>
</dbReference>
<accession>A0A2D0NGV0</accession>
<dbReference type="Pfam" id="PF00059">
    <property type="entry name" value="Lectin_C"/>
    <property type="match status" value="1"/>
</dbReference>
<sequence>MEQITQNYTGRSRWLLRSCLLIACFLSTIYLESQNSASSLGDNSILLTIKNRPNYNTFRQLVGVNGGTNWDGHASPNPVSGVIWNARSFHLMEIDYRYQKNPANYRIQPCLADCDEAYMCYPANSCELPGPGSEKSTLAYYKARYCNNWARNFPTVFASLETINPYYKNGCPTPSFTVRPWPDKWYSAEEWGHNTAAIEDNARIYAEAFAATFCPNDPSKQCVVNVLEVGNEPWGIPGREAYWAISRGMVAGMINYYGSDQPENWRMKLSTAAFQAHDPKSSSNDYIGDMVPEDVRPYFSYVNIHPYAFSIEERSLTAPPESPYGQFRSVENLEQWRQTHMPHARLNISEFGWNSRDNGANFPGVGEATQAIYTIRSLLMASRYGADKAFIYSLFDRPEDDLFNSTGLISNTDLHEKKAFRSVARLMDLMGEKIFLKALSEDADEQNGMYAYLYGDANGKPTHLVAWLPDETNHEETFPLGRSVRSLLFADPAIQPARTGYFRYLAWTDEFDANITKRPIVSVDLNNPDQHYLILSAVPVVIPLQETDVYINAHGEVVSGGTDSCDGPAIPNTILGDESDCKPFQSSAVVPAEEIPVGLGDMIYQWQYSDNPWHLTWKNVEGATGPAFAPGLISETAWFRRGVRRPGCPDFSYSNPVLKDILPDDCNEPEEDCLFNDPPDGFRALAQDEEHAYLLSDKKENWYDAREICEGIGGQLVRIDNDTEQQLILDELRQAGTSTAFIGLQDQDLDGQFEWTDGSTADYLNWASGNPFSQRRPGGVYVGAWSNGPWYLTHFLTEKNFICEQSCSPPENLKINIGKTHRSTGTRVYPNPTRDMIHLSVSEYFFDRVIVLQASGEEIIVENFPLQTQTASISLQDLPPGLYFLRIRTSDGDWISKRVIRQR</sequence>
<dbReference type="Proteomes" id="UP000223913">
    <property type="component" value="Unassembled WGS sequence"/>
</dbReference>
<dbReference type="RefSeq" id="WP_099149329.1">
    <property type="nucleotide sequence ID" value="NZ_PDUD01000010.1"/>
</dbReference>
<dbReference type="SUPFAM" id="SSF51445">
    <property type="entry name" value="(Trans)glycosidases"/>
    <property type="match status" value="1"/>
</dbReference>
<dbReference type="EMBL" id="PDUD01000010">
    <property type="protein sequence ID" value="PHN07399.1"/>
    <property type="molecule type" value="Genomic_DNA"/>
</dbReference>
<keyword evidence="1" id="KW-0812">Transmembrane</keyword>
<keyword evidence="4" id="KW-1185">Reference proteome</keyword>
<keyword evidence="1" id="KW-0472">Membrane</keyword>
<evidence type="ECO:0000259" key="2">
    <source>
        <dbReference type="PROSITE" id="PS50041"/>
    </source>
</evidence>
<dbReference type="InterPro" id="IPR026444">
    <property type="entry name" value="Secre_tail"/>
</dbReference>
<gene>
    <name evidence="3" type="ORF">CRP01_07150</name>
</gene>
<keyword evidence="1" id="KW-1133">Transmembrane helix</keyword>
<organism evidence="3 4">
    <name type="scientific">Flavilitoribacter nigricans (strain ATCC 23147 / DSM 23189 / NBRC 102662 / NCIMB 1420 / SS-2)</name>
    <name type="common">Lewinella nigricans</name>
    <dbReference type="NCBI Taxonomy" id="1122177"/>
    <lineage>
        <taxon>Bacteria</taxon>
        <taxon>Pseudomonadati</taxon>
        <taxon>Bacteroidota</taxon>
        <taxon>Saprospiria</taxon>
        <taxon>Saprospirales</taxon>
        <taxon>Lewinellaceae</taxon>
        <taxon>Flavilitoribacter</taxon>
    </lineage>
</organism>
<dbReference type="AlphaFoldDB" id="A0A2D0NGV0"/>
<feature type="domain" description="C-type lectin" evidence="2">
    <location>
        <begin position="688"/>
        <end position="804"/>
    </location>
</feature>
<evidence type="ECO:0000313" key="4">
    <source>
        <dbReference type="Proteomes" id="UP000223913"/>
    </source>
</evidence>
<dbReference type="Gene3D" id="3.10.100.10">
    <property type="entry name" value="Mannose-Binding Protein A, subunit A"/>
    <property type="match status" value="1"/>
</dbReference>
<feature type="transmembrane region" description="Helical" evidence="1">
    <location>
        <begin position="14"/>
        <end position="31"/>
    </location>
</feature>
<evidence type="ECO:0000256" key="1">
    <source>
        <dbReference type="SAM" id="Phobius"/>
    </source>
</evidence>
<reference evidence="3 4" key="1">
    <citation type="submission" date="2017-10" db="EMBL/GenBank/DDBJ databases">
        <title>The draft genome sequence of Lewinella nigricans NBRC 102662.</title>
        <authorList>
            <person name="Wang K."/>
        </authorList>
    </citation>
    <scope>NUCLEOTIDE SEQUENCE [LARGE SCALE GENOMIC DNA]</scope>
    <source>
        <strain evidence="3 4">NBRC 102662</strain>
    </source>
</reference>
<evidence type="ECO:0000313" key="3">
    <source>
        <dbReference type="EMBL" id="PHN07399.1"/>
    </source>
</evidence>
<dbReference type="SUPFAM" id="SSF56436">
    <property type="entry name" value="C-type lectin-like"/>
    <property type="match status" value="1"/>
</dbReference>
<comment type="caution">
    <text evidence="3">The sequence shown here is derived from an EMBL/GenBank/DDBJ whole genome shotgun (WGS) entry which is preliminary data.</text>
</comment>
<dbReference type="NCBIfam" id="TIGR04183">
    <property type="entry name" value="Por_Secre_tail"/>
    <property type="match status" value="1"/>
</dbReference>
<dbReference type="InterPro" id="IPR016186">
    <property type="entry name" value="C-type_lectin-like/link_sf"/>
</dbReference>
<dbReference type="SMART" id="SM00034">
    <property type="entry name" value="CLECT"/>
    <property type="match status" value="1"/>
</dbReference>
<protein>
    <recommendedName>
        <fullName evidence="2">C-type lectin domain-containing protein</fullName>
    </recommendedName>
</protein>
<dbReference type="Pfam" id="PF18962">
    <property type="entry name" value="Por_Secre_tail"/>
    <property type="match status" value="1"/>
</dbReference>
<dbReference type="PROSITE" id="PS50041">
    <property type="entry name" value="C_TYPE_LECTIN_2"/>
    <property type="match status" value="1"/>
</dbReference>